<dbReference type="PANTHER" id="PTHR30346:SF0">
    <property type="entry name" value="HCA OPERON TRANSCRIPTIONAL ACTIVATOR HCAR"/>
    <property type="match status" value="1"/>
</dbReference>
<keyword evidence="7" id="KW-1185">Reference proteome</keyword>
<dbReference type="GO" id="GO:0032993">
    <property type="term" value="C:protein-DNA complex"/>
    <property type="evidence" value="ECO:0007669"/>
    <property type="project" value="TreeGrafter"/>
</dbReference>
<dbReference type="SUPFAM" id="SSF53850">
    <property type="entry name" value="Periplasmic binding protein-like II"/>
    <property type="match status" value="1"/>
</dbReference>
<organism evidence="6 7">
    <name type="scientific">Subtercola lobariae</name>
    <dbReference type="NCBI Taxonomy" id="1588641"/>
    <lineage>
        <taxon>Bacteria</taxon>
        <taxon>Bacillati</taxon>
        <taxon>Actinomycetota</taxon>
        <taxon>Actinomycetes</taxon>
        <taxon>Micrococcales</taxon>
        <taxon>Microbacteriaceae</taxon>
        <taxon>Subtercola</taxon>
    </lineage>
</organism>
<keyword evidence="2" id="KW-0805">Transcription regulation</keyword>
<proteinExistence type="inferred from homology"/>
<dbReference type="InterPro" id="IPR036388">
    <property type="entry name" value="WH-like_DNA-bd_sf"/>
</dbReference>
<dbReference type="AlphaFoldDB" id="A0A917EZP7"/>
<evidence type="ECO:0000313" key="6">
    <source>
        <dbReference type="EMBL" id="GGF27900.1"/>
    </source>
</evidence>
<dbReference type="InterPro" id="IPR036390">
    <property type="entry name" value="WH_DNA-bd_sf"/>
</dbReference>
<dbReference type="PRINTS" id="PR00039">
    <property type="entry name" value="HTHLYSR"/>
</dbReference>
<dbReference type="Pfam" id="PF03466">
    <property type="entry name" value="LysR_substrate"/>
    <property type="match status" value="1"/>
</dbReference>
<dbReference type="GO" id="GO:0003677">
    <property type="term" value="F:DNA binding"/>
    <property type="evidence" value="ECO:0007669"/>
    <property type="project" value="UniProtKB-KW"/>
</dbReference>
<evidence type="ECO:0000256" key="3">
    <source>
        <dbReference type="ARBA" id="ARBA00023125"/>
    </source>
</evidence>
<dbReference type="GO" id="GO:0003700">
    <property type="term" value="F:DNA-binding transcription factor activity"/>
    <property type="evidence" value="ECO:0007669"/>
    <property type="project" value="InterPro"/>
</dbReference>
<dbReference type="RefSeq" id="WP_188677955.1">
    <property type="nucleotide sequence ID" value="NZ_BMGP01000003.1"/>
</dbReference>
<dbReference type="Gene3D" id="3.40.190.10">
    <property type="entry name" value="Periplasmic binding protein-like II"/>
    <property type="match status" value="2"/>
</dbReference>
<keyword evidence="4" id="KW-0804">Transcription</keyword>
<dbReference type="CDD" id="cd05466">
    <property type="entry name" value="PBP2_LTTR_substrate"/>
    <property type="match status" value="1"/>
</dbReference>
<name>A0A917EZP7_9MICO</name>
<evidence type="ECO:0000313" key="7">
    <source>
        <dbReference type="Proteomes" id="UP000598775"/>
    </source>
</evidence>
<evidence type="ECO:0000256" key="4">
    <source>
        <dbReference type="ARBA" id="ARBA00023163"/>
    </source>
</evidence>
<dbReference type="InterPro" id="IPR005119">
    <property type="entry name" value="LysR_subst-bd"/>
</dbReference>
<dbReference type="PANTHER" id="PTHR30346">
    <property type="entry name" value="TRANSCRIPTIONAL DUAL REGULATOR HCAR-RELATED"/>
    <property type="match status" value="1"/>
</dbReference>
<feature type="domain" description="HTH lysR-type" evidence="5">
    <location>
        <begin position="5"/>
        <end position="62"/>
    </location>
</feature>
<protein>
    <submittedName>
        <fullName evidence="6">LysR family transcriptional regulator</fullName>
    </submittedName>
</protein>
<dbReference type="InterPro" id="IPR000847">
    <property type="entry name" value="LysR_HTH_N"/>
</dbReference>
<evidence type="ECO:0000256" key="1">
    <source>
        <dbReference type="ARBA" id="ARBA00009437"/>
    </source>
</evidence>
<dbReference type="PROSITE" id="PS50931">
    <property type="entry name" value="HTH_LYSR"/>
    <property type="match status" value="1"/>
</dbReference>
<dbReference type="FunFam" id="1.10.10.10:FF:000001">
    <property type="entry name" value="LysR family transcriptional regulator"/>
    <property type="match status" value="1"/>
</dbReference>
<gene>
    <name evidence="6" type="ORF">GCM10011399_21490</name>
</gene>
<accession>A0A917EZP7</accession>
<dbReference type="Pfam" id="PF00126">
    <property type="entry name" value="HTH_1"/>
    <property type="match status" value="1"/>
</dbReference>
<dbReference type="Gene3D" id="1.10.10.10">
    <property type="entry name" value="Winged helix-like DNA-binding domain superfamily/Winged helix DNA-binding domain"/>
    <property type="match status" value="1"/>
</dbReference>
<dbReference type="EMBL" id="BMGP01000003">
    <property type="protein sequence ID" value="GGF27900.1"/>
    <property type="molecule type" value="Genomic_DNA"/>
</dbReference>
<comment type="similarity">
    <text evidence="1">Belongs to the LysR transcriptional regulatory family.</text>
</comment>
<dbReference type="Proteomes" id="UP000598775">
    <property type="component" value="Unassembled WGS sequence"/>
</dbReference>
<reference evidence="6 7" key="1">
    <citation type="journal article" date="2014" name="Int. J. Syst. Evol. Microbiol.">
        <title>Complete genome sequence of Corynebacterium casei LMG S-19264T (=DSM 44701T), isolated from a smear-ripened cheese.</title>
        <authorList>
            <consortium name="US DOE Joint Genome Institute (JGI-PGF)"/>
            <person name="Walter F."/>
            <person name="Albersmeier A."/>
            <person name="Kalinowski J."/>
            <person name="Ruckert C."/>
        </authorList>
    </citation>
    <scope>NUCLEOTIDE SEQUENCE [LARGE SCALE GENOMIC DNA]</scope>
    <source>
        <strain evidence="6 7">CGMCC 1.12976</strain>
    </source>
</reference>
<evidence type="ECO:0000256" key="2">
    <source>
        <dbReference type="ARBA" id="ARBA00023015"/>
    </source>
</evidence>
<keyword evidence="3" id="KW-0238">DNA-binding</keyword>
<dbReference type="SUPFAM" id="SSF46785">
    <property type="entry name" value="Winged helix' DNA-binding domain"/>
    <property type="match status" value="1"/>
</dbReference>
<evidence type="ECO:0000259" key="5">
    <source>
        <dbReference type="PROSITE" id="PS50931"/>
    </source>
</evidence>
<sequence>MWDELELRDLRVFLVLAEELHFGRTASRLYLSQSRVSQSIRSLEARLGSRLFERTSRRVELTPVGAEFRKQVGPAYESLRDAVMSVYERTANRVTGVLRLGLPNPASGGPRLVEIVRRFREANPLCEVRIVASDMLESPLQHLRQGSLDVVAFRLPLDDDDLEIGPILSTESRVLLVAADDPLAARDWVDYDDVGERPVSRNPFFPTEMMDEFIPPITATGRMLNRIDNVSIEQLMLRVALGEQVHPTVASWLEYHPHPGVKAVAIRDLPLTRTALISLRSVHSPRVTAFINAARDVLAEA</sequence>
<comment type="caution">
    <text evidence="6">The sequence shown here is derived from an EMBL/GenBank/DDBJ whole genome shotgun (WGS) entry which is preliminary data.</text>
</comment>